<dbReference type="InterPro" id="IPR059000">
    <property type="entry name" value="ATPase_P-type_domA"/>
</dbReference>
<dbReference type="SUPFAM" id="SSF81665">
    <property type="entry name" value="Calcium ATPase, transmembrane domain M"/>
    <property type="match status" value="1"/>
</dbReference>
<evidence type="ECO:0000256" key="14">
    <source>
        <dbReference type="ARBA" id="ARBA00023136"/>
    </source>
</evidence>
<keyword evidence="11" id="KW-1278">Translocase</keyword>
<reference evidence="17 18" key="1">
    <citation type="journal article" date="2014" name="Nature">
        <title>The genomic substrate for adaptive radiation in African cichlid fish.</title>
        <authorList>
            <person name="Brawand D."/>
            <person name="Wagner C.E."/>
            <person name="Li Y.I."/>
            <person name="Malinsky M."/>
            <person name="Keller I."/>
            <person name="Fan S."/>
            <person name="Simakov O."/>
            <person name="Ng A.Y."/>
            <person name="Lim Z.W."/>
            <person name="Bezault E."/>
            <person name="Turner-Maier J."/>
            <person name="Johnson J."/>
            <person name="Alcazar R."/>
            <person name="Noh H.J."/>
            <person name="Russell P."/>
            <person name="Aken B."/>
            <person name="Alfoldi J."/>
            <person name="Amemiya C."/>
            <person name="Azzouzi N."/>
            <person name="Baroiller J.F."/>
            <person name="Barloy-Hubler F."/>
            <person name="Berlin A."/>
            <person name="Bloomquist R."/>
            <person name="Carleton K.L."/>
            <person name="Conte M.A."/>
            <person name="D'Cotta H."/>
            <person name="Eshel O."/>
            <person name="Gaffney L."/>
            <person name="Galibert F."/>
            <person name="Gante H.F."/>
            <person name="Gnerre S."/>
            <person name="Greuter L."/>
            <person name="Guyon R."/>
            <person name="Haddad N.S."/>
            <person name="Haerty W."/>
            <person name="Harris R.M."/>
            <person name="Hofmann H.A."/>
            <person name="Hourlier T."/>
            <person name="Hulata G."/>
            <person name="Jaffe D.B."/>
            <person name="Lara M."/>
            <person name="Lee A.P."/>
            <person name="MacCallum I."/>
            <person name="Mwaiko S."/>
            <person name="Nikaido M."/>
            <person name="Nishihara H."/>
            <person name="Ozouf-Costaz C."/>
            <person name="Penman D.J."/>
            <person name="Przybylski D."/>
            <person name="Rakotomanga M."/>
            <person name="Renn S.C.P."/>
            <person name="Ribeiro F.J."/>
            <person name="Ron M."/>
            <person name="Salzburger W."/>
            <person name="Sanchez-Pulido L."/>
            <person name="Santos M.E."/>
            <person name="Searle S."/>
            <person name="Sharpe T."/>
            <person name="Swofford R."/>
            <person name="Tan F.J."/>
            <person name="Williams L."/>
            <person name="Young S."/>
            <person name="Yin S."/>
            <person name="Okada N."/>
            <person name="Kocher T.D."/>
            <person name="Miska E.A."/>
            <person name="Lander E.S."/>
            <person name="Venkatesh B."/>
            <person name="Fernald R.D."/>
            <person name="Meyer A."/>
            <person name="Ponting C.P."/>
            <person name="Streelman J.T."/>
            <person name="Lindblad-Toh K."/>
            <person name="Seehausen O."/>
            <person name="Di Palma F."/>
        </authorList>
    </citation>
    <scope>NUCLEOTIDE SEQUENCE</scope>
</reference>
<evidence type="ECO:0000256" key="15">
    <source>
        <dbReference type="SAM" id="Phobius"/>
    </source>
</evidence>
<name>A0A3P9BG61_9CICH</name>
<evidence type="ECO:0000259" key="16">
    <source>
        <dbReference type="Pfam" id="PF00122"/>
    </source>
</evidence>
<dbReference type="GO" id="GO:0012505">
    <property type="term" value="C:endomembrane system"/>
    <property type="evidence" value="ECO:0007669"/>
    <property type="project" value="UniProtKB-SubCell"/>
</dbReference>
<evidence type="ECO:0000256" key="5">
    <source>
        <dbReference type="ARBA" id="ARBA00022692"/>
    </source>
</evidence>
<proteinExistence type="predicted"/>
<dbReference type="Gene3D" id="2.70.150.10">
    <property type="entry name" value="Calcium-transporting ATPase, cytoplasmic transduction domain A"/>
    <property type="match status" value="1"/>
</dbReference>
<evidence type="ECO:0000256" key="2">
    <source>
        <dbReference type="ARBA" id="ARBA00012790"/>
    </source>
</evidence>
<dbReference type="Ensembl" id="ENSMZET00005009216.1">
    <property type="protein sequence ID" value="ENSMZEP00005008873.1"/>
    <property type="gene ID" value="ENSMZEG00005006630.1"/>
</dbReference>
<keyword evidence="8" id="KW-0106">Calcium</keyword>
<dbReference type="FunFam" id="1.20.1110.10:FF:000002">
    <property type="entry name" value="Calcium-transporting ATPase"/>
    <property type="match status" value="1"/>
</dbReference>
<dbReference type="GO" id="GO:0005388">
    <property type="term" value="F:P-type calcium transporter activity"/>
    <property type="evidence" value="ECO:0007669"/>
    <property type="project" value="UniProtKB-EC"/>
</dbReference>
<evidence type="ECO:0000256" key="10">
    <source>
        <dbReference type="ARBA" id="ARBA00022842"/>
    </source>
</evidence>
<sequence>MATICEAGKLMIRTMVFTFYSVHFKVLHPSVVTKLHECMHSLQEPCNVFVTPAAGLDGNPEDLQRRMEMFGANLVWAALQDITLIILVMAAIISLGLSFYHPPTTVVENEGEAEAEWIEGAAILLSVMVVALVTAFNEWSKEKQFCVIWGIMVGDITQVKYGDLLPADGGNDLKVDESSITGELDHVKKKLDKDLMLGRPWFRGLGSASVTGRSCKCILGIIYTLLQHFKHIRSSENNGRFIS</sequence>
<dbReference type="InterPro" id="IPR008250">
    <property type="entry name" value="ATPase_P-typ_transduc_dom_A_sf"/>
</dbReference>
<reference evidence="17" key="3">
    <citation type="submission" date="2025-09" db="UniProtKB">
        <authorList>
            <consortium name="Ensembl"/>
        </authorList>
    </citation>
    <scope>IDENTIFICATION</scope>
</reference>
<dbReference type="Pfam" id="PF00122">
    <property type="entry name" value="E1-E2_ATPase"/>
    <property type="match status" value="1"/>
</dbReference>
<protein>
    <recommendedName>
        <fullName evidence="2">P-type Ca(2+) transporter</fullName>
        <ecNumber evidence="2">7.2.2.10</ecNumber>
    </recommendedName>
</protein>
<keyword evidence="6" id="KW-0479">Metal-binding</keyword>
<dbReference type="Proteomes" id="UP000265160">
    <property type="component" value="LG19"/>
</dbReference>
<keyword evidence="14 15" id="KW-0472">Membrane</keyword>
<accession>A0A3P9BG61</accession>
<dbReference type="SUPFAM" id="SSF81653">
    <property type="entry name" value="Calcium ATPase, transduction domain A"/>
    <property type="match status" value="1"/>
</dbReference>
<evidence type="ECO:0000313" key="18">
    <source>
        <dbReference type="Proteomes" id="UP000265160"/>
    </source>
</evidence>
<evidence type="ECO:0000256" key="11">
    <source>
        <dbReference type="ARBA" id="ARBA00022967"/>
    </source>
</evidence>
<keyword evidence="3" id="KW-0813">Transport</keyword>
<keyword evidence="9" id="KW-0067">ATP-binding</keyword>
<dbReference type="EC" id="7.2.2.10" evidence="2"/>
<evidence type="ECO:0000256" key="9">
    <source>
        <dbReference type="ARBA" id="ARBA00022840"/>
    </source>
</evidence>
<dbReference type="GO" id="GO:0030165">
    <property type="term" value="F:PDZ domain binding"/>
    <property type="evidence" value="ECO:0007669"/>
    <property type="project" value="TreeGrafter"/>
</dbReference>
<evidence type="ECO:0000256" key="3">
    <source>
        <dbReference type="ARBA" id="ARBA00022448"/>
    </source>
</evidence>
<dbReference type="PANTHER" id="PTHR24093:SF369">
    <property type="entry name" value="CALCIUM-TRANSPORTING ATPASE"/>
    <property type="match status" value="1"/>
</dbReference>
<keyword evidence="12 15" id="KW-1133">Transmembrane helix</keyword>
<keyword evidence="10" id="KW-0460">Magnesium</keyword>
<feature type="transmembrane region" description="Helical" evidence="15">
    <location>
        <begin position="74"/>
        <end position="97"/>
    </location>
</feature>
<feature type="domain" description="P-type ATPase A" evidence="16">
    <location>
        <begin position="151"/>
        <end position="220"/>
    </location>
</feature>
<evidence type="ECO:0000256" key="12">
    <source>
        <dbReference type="ARBA" id="ARBA00022989"/>
    </source>
</evidence>
<dbReference type="GO" id="GO:0046872">
    <property type="term" value="F:metal ion binding"/>
    <property type="evidence" value="ECO:0007669"/>
    <property type="project" value="UniProtKB-KW"/>
</dbReference>
<keyword evidence="13" id="KW-0406">Ion transport</keyword>
<reference evidence="17" key="2">
    <citation type="submission" date="2025-08" db="UniProtKB">
        <authorList>
            <consortium name="Ensembl"/>
        </authorList>
    </citation>
    <scope>IDENTIFICATION</scope>
</reference>
<dbReference type="GO" id="GO:0005524">
    <property type="term" value="F:ATP binding"/>
    <property type="evidence" value="ECO:0007669"/>
    <property type="project" value="UniProtKB-KW"/>
</dbReference>
<evidence type="ECO:0000256" key="8">
    <source>
        <dbReference type="ARBA" id="ARBA00022837"/>
    </source>
</evidence>
<evidence type="ECO:0000256" key="1">
    <source>
        <dbReference type="ARBA" id="ARBA00004127"/>
    </source>
</evidence>
<evidence type="ECO:0000256" key="4">
    <source>
        <dbReference type="ARBA" id="ARBA00022568"/>
    </source>
</evidence>
<dbReference type="GO" id="GO:0005886">
    <property type="term" value="C:plasma membrane"/>
    <property type="evidence" value="ECO:0007669"/>
    <property type="project" value="TreeGrafter"/>
</dbReference>
<keyword evidence="7" id="KW-0547">Nucleotide-binding</keyword>
<keyword evidence="4" id="KW-0109">Calcium transport</keyword>
<organism evidence="17 18">
    <name type="scientific">Maylandia zebra</name>
    <name type="common">zebra mbuna</name>
    <dbReference type="NCBI Taxonomy" id="106582"/>
    <lineage>
        <taxon>Eukaryota</taxon>
        <taxon>Metazoa</taxon>
        <taxon>Chordata</taxon>
        <taxon>Craniata</taxon>
        <taxon>Vertebrata</taxon>
        <taxon>Euteleostomi</taxon>
        <taxon>Actinopterygii</taxon>
        <taxon>Neopterygii</taxon>
        <taxon>Teleostei</taxon>
        <taxon>Neoteleostei</taxon>
        <taxon>Acanthomorphata</taxon>
        <taxon>Ovalentaria</taxon>
        <taxon>Cichlomorphae</taxon>
        <taxon>Cichliformes</taxon>
        <taxon>Cichlidae</taxon>
        <taxon>African cichlids</taxon>
        <taxon>Pseudocrenilabrinae</taxon>
        <taxon>Haplochromini</taxon>
        <taxon>Maylandia</taxon>
        <taxon>Maylandia zebra complex</taxon>
    </lineage>
</organism>
<keyword evidence="5 15" id="KW-0812">Transmembrane</keyword>
<evidence type="ECO:0000256" key="7">
    <source>
        <dbReference type="ARBA" id="ARBA00022741"/>
    </source>
</evidence>
<comment type="subcellular location">
    <subcellularLocation>
        <location evidence="1">Endomembrane system</location>
        <topology evidence="1">Multi-pass membrane protein</topology>
    </subcellularLocation>
</comment>
<feature type="transmembrane region" description="Helical" evidence="15">
    <location>
        <begin position="117"/>
        <end position="136"/>
    </location>
</feature>
<dbReference type="AlphaFoldDB" id="A0A3P9BG61"/>
<evidence type="ECO:0000256" key="13">
    <source>
        <dbReference type="ARBA" id="ARBA00023065"/>
    </source>
</evidence>
<dbReference type="GO" id="GO:0051480">
    <property type="term" value="P:regulation of cytosolic calcium ion concentration"/>
    <property type="evidence" value="ECO:0007669"/>
    <property type="project" value="TreeGrafter"/>
</dbReference>
<evidence type="ECO:0000256" key="6">
    <source>
        <dbReference type="ARBA" id="ARBA00022723"/>
    </source>
</evidence>
<dbReference type="GeneTree" id="ENSGT00940000158686"/>
<dbReference type="PANTHER" id="PTHR24093">
    <property type="entry name" value="CATION TRANSPORTING ATPASE"/>
    <property type="match status" value="1"/>
</dbReference>
<evidence type="ECO:0000313" key="17">
    <source>
        <dbReference type="Ensembl" id="ENSMZEP00005008873.1"/>
    </source>
</evidence>
<dbReference type="InterPro" id="IPR023298">
    <property type="entry name" value="ATPase_P-typ_TM_dom_sf"/>
</dbReference>
<keyword evidence="18" id="KW-1185">Reference proteome</keyword>